<dbReference type="Gene3D" id="3.40.50.1820">
    <property type="entry name" value="alpha/beta hydrolase"/>
    <property type="match status" value="1"/>
</dbReference>
<keyword evidence="1" id="KW-0732">Signal</keyword>
<proteinExistence type="predicted"/>
<evidence type="ECO:0008006" key="4">
    <source>
        <dbReference type="Google" id="ProtNLM"/>
    </source>
</evidence>
<protein>
    <recommendedName>
        <fullName evidence="4">AB hydrolase-1 domain-containing protein</fullName>
    </recommendedName>
</protein>
<gene>
    <name evidence="2" type="ORF">XELAEV_18018888mg</name>
</gene>
<organism evidence="2 3">
    <name type="scientific">Xenopus laevis</name>
    <name type="common">African clawed frog</name>
    <dbReference type="NCBI Taxonomy" id="8355"/>
    <lineage>
        <taxon>Eukaryota</taxon>
        <taxon>Metazoa</taxon>
        <taxon>Chordata</taxon>
        <taxon>Craniata</taxon>
        <taxon>Vertebrata</taxon>
        <taxon>Euteleostomi</taxon>
        <taxon>Amphibia</taxon>
        <taxon>Batrachia</taxon>
        <taxon>Anura</taxon>
        <taxon>Pipoidea</taxon>
        <taxon>Pipidae</taxon>
        <taxon>Xenopodinae</taxon>
        <taxon>Xenopus</taxon>
        <taxon>Xenopus</taxon>
    </lineage>
</organism>
<accession>A0A974DG64</accession>
<feature type="signal peptide" evidence="1">
    <location>
        <begin position="1"/>
        <end position="32"/>
    </location>
</feature>
<name>A0A974DG64_XENLA</name>
<dbReference type="Proteomes" id="UP000694892">
    <property type="component" value="Chromosome 3L"/>
</dbReference>
<dbReference type="InterPro" id="IPR029058">
    <property type="entry name" value="AB_hydrolase_fold"/>
</dbReference>
<dbReference type="AlphaFoldDB" id="A0A974DG64"/>
<evidence type="ECO:0000256" key="1">
    <source>
        <dbReference type="SAM" id="SignalP"/>
    </source>
</evidence>
<dbReference type="PANTHER" id="PTHR43329">
    <property type="entry name" value="EPOXIDE HYDROLASE"/>
    <property type="match status" value="1"/>
</dbReference>
<evidence type="ECO:0000313" key="3">
    <source>
        <dbReference type="Proteomes" id="UP000694892"/>
    </source>
</evidence>
<evidence type="ECO:0000313" key="2">
    <source>
        <dbReference type="EMBL" id="OCT90276.1"/>
    </source>
</evidence>
<feature type="chain" id="PRO_5037202509" description="AB hydrolase-1 domain-containing protein" evidence="1">
    <location>
        <begin position="33"/>
        <end position="141"/>
    </location>
</feature>
<reference evidence="3" key="1">
    <citation type="journal article" date="2016" name="Nature">
        <title>Genome evolution in the allotetraploid frog Xenopus laevis.</title>
        <authorList>
            <person name="Session A.M."/>
            <person name="Uno Y."/>
            <person name="Kwon T."/>
            <person name="Chapman J.A."/>
            <person name="Toyoda A."/>
            <person name="Takahashi S."/>
            <person name="Fukui A."/>
            <person name="Hikosaka A."/>
            <person name="Suzuki A."/>
            <person name="Kondo M."/>
            <person name="van Heeringen S.J."/>
            <person name="Quigley I."/>
            <person name="Heinz S."/>
            <person name="Ogino H."/>
            <person name="Ochi H."/>
            <person name="Hellsten U."/>
            <person name="Lyons J.B."/>
            <person name="Simakov O."/>
            <person name="Putnam N."/>
            <person name="Stites J."/>
            <person name="Kuroki Y."/>
            <person name="Tanaka T."/>
            <person name="Michiue T."/>
            <person name="Watanabe M."/>
            <person name="Bogdanovic O."/>
            <person name="Lister R."/>
            <person name="Georgiou G."/>
            <person name="Paranjpe S.S."/>
            <person name="van Kruijsbergen I."/>
            <person name="Shu S."/>
            <person name="Carlson J."/>
            <person name="Kinoshita T."/>
            <person name="Ohta Y."/>
            <person name="Mawaribuchi S."/>
            <person name="Jenkins J."/>
            <person name="Grimwood J."/>
            <person name="Schmutz J."/>
            <person name="Mitros T."/>
            <person name="Mozaffari S.V."/>
            <person name="Suzuki Y."/>
            <person name="Haramoto Y."/>
            <person name="Yamamoto T.S."/>
            <person name="Takagi C."/>
            <person name="Heald R."/>
            <person name="Miller K."/>
            <person name="Haudenschild C."/>
            <person name="Kitzman J."/>
            <person name="Nakayama T."/>
            <person name="Izutsu Y."/>
            <person name="Robert J."/>
            <person name="Fortriede J."/>
            <person name="Burns K."/>
            <person name="Lotay V."/>
            <person name="Karimi K."/>
            <person name="Yasuoka Y."/>
            <person name="Dichmann D.S."/>
            <person name="Flajnik M.F."/>
            <person name="Houston D.W."/>
            <person name="Shendure J."/>
            <person name="DuPasquier L."/>
            <person name="Vize P.D."/>
            <person name="Zorn A.M."/>
            <person name="Ito M."/>
            <person name="Marcotte E.M."/>
            <person name="Wallingford J.B."/>
            <person name="Ito Y."/>
            <person name="Asashima M."/>
            <person name="Ueno N."/>
            <person name="Matsuda Y."/>
            <person name="Veenstra G.J."/>
            <person name="Fujiyama A."/>
            <person name="Harland R.M."/>
            <person name="Taira M."/>
            <person name="Rokhsar D.S."/>
        </authorList>
    </citation>
    <scope>NUCLEOTIDE SEQUENCE [LARGE SCALE GENOMIC DNA]</scope>
    <source>
        <strain evidence="3">J</strain>
    </source>
</reference>
<dbReference type="EMBL" id="CM004470">
    <property type="protein sequence ID" value="OCT90276.1"/>
    <property type="molecule type" value="Genomic_DNA"/>
</dbReference>
<sequence>MLAPLQAQCTCSPCALLMAALLLHIVMPSSDSNTSCNYNPQTHTAASFGAIIPNASQMHFDHHKFFPVKVQDVLVPTLLLWGECDALLEVAMMSEMQQYIHAPFTAEIIPDASHWLQQDRPQEVNRITRDFLKEVFHVHRN</sequence>
<dbReference type="SUPFAM" id="SSF53474">
    <property type="entry name" value="alpha/beta-Hydrolases"/>
    <property type="match status" value="1"/>
</dbReference>